<evidence type="ECO:0000313" key="8">
    <source>
        <dbReference type="EMBL" id="RAW26427.1"/>
    </source>
</evidence>
<dbReference type="Proteomes" id="UP000760860">
    <property type="component" value="Unassembled WGS sequence"/>
</dbReference>
<evidence type="ECO:0000313" key="2">
    <source>
        <dbReference type="EMBL" id="KAG2851626.1"/>
    </source>
</evidence>
<dbReference type="Proteomes" id="UP000735874">
    <property type="component" value="Unassembled WGS sequence"/>
</dbReference>
<proteinExistence type="predicted"/>
<dbReference type="EMBL" id="RCML01000637">
    <property type="protein sequence ID" value="KAG2972041.1"/>
    <property type="molecule type" value="Genomic_DNA"/>
</dbReference>
<evidence type="ECO:0000313" key="6">
    <source>
        <dbReference type="EMBL" id="KAG3215368.1"/>
    </source>
</evidence>
<feature type="region of interest" description="Disordered" evidence="1">
    <location>
        <begin position="124"/>
        <end position="246"/>
    </location>
</feature>
<feature type="compositionally biased region" description="Basic and acidic residues" evidence="1">
    <location>
        <begin position="129"/>
        <end position="154"/>
    </location>
</feature>
<dbReference type="Proteomes" id="UP000697107">
    <property type="component" value="Unassembled WGS sequence"/>
</dbReference>
<evidence type="ECO:0000313" key="5">
    <source>
        <dbReference type="EMBL" id="KAG2972041.1"/>
    </source>
</evidence>
<dbReference type="EMBL" id="RCMV01000562">
    <property type="protein sequence ID" value="KAG3215368.1"/>
    <property type="molecule type" value="Genomic_DNA"/>
</dbReference>
<sequence length="260" mass="29629">MSTPPSLPVSVLRLCIVYLRGGQDSNSSEELDRLLRDLLGDYEHERTRDLNDGEMEEDRQRTLAKTRIRIALNKEFLKQLARRKQARLGANKRALESHNRTMKAELEKSFHDKMTGGGSVVAEVSTSDVHTDSAKTKGPWKKEMRTRVKEEGSSMRHQKSALKSTDSLPCLTNPLNDGVPSADKQQNDVTPHTRIRADGLLEEKRKRRQHRNPYRNAPPKKTQHASCTSESKRKSERSDRMPWGPVTTLHLFLHYSGPSK</sequence>
<dbReference type="Proteomes" id="UP000688947">
    <property type="component" value="Unassembled WGS sequence"/>
</dbReference>
<organism evidence="8 9">
    <name type="scientific">Phytophthora cactorum</name>
    <dbReference type="NCBI Taxonomy" id="29920"/>
    <lineage>
        <taxon>Eukaryota</taxon>
        <taxon>Sar</taxon>
        <taxon>Stramenopiles</taxon>
        <taxon>Oomycota</taxon>
        <taxon>Peronosporomycetes</taxon>
        <taxon>Peronosporales</taxon>
        <taxon>Peronosporaceae</taxon>
        <taxon>Phytophthora</taxon>
    </lineage>
</organism>
<dbReference type="Proteomes" id="UP000251314">
    <property type="component" value="Unassembled WGS sequence"/>
</dbReference>
<reference evidence="2" key="2">
    <citation type="submission" date="2018-10" db="EMBL/GenBank/DDBJ databases">
        <title>Effector identification in a new, highly contiguous assembly of the strawberry crown rot pathogen Phytophthora cactorum.</title>
        <authorList>
            <person name="Armitage A.D."/>
            <person name="Nellist C.F."/>
            <person name="Bates H."/>
            <person name="Vickerstaff R.J."/>
            <person name="Harrison R.J."/>
        </authorList>
    </citation>
    <scope>NUCLEOTIDE SEQUENCE</scope>
    <source>
        <strain evidence="2">15-7</strain>
        <strain evidence="3">4032</strain>
        <strain evidence="4">4040</strain>
        <strain evidence="5">P415</strain>
        <strain evidence="6">P421</strain>
    </source>
</reference>
<evidence type="ECO:0000313" key="4">
    <source>
        <dbReference type="EMBL" id="KAG2922338.1"/>
    </source>
</evidence>
<dbReference type="OrthoDB" id="10285455at2759"/>
<dbReference type="EMBL" id="RCMI01000547">
    <property type="protein sequence ID" value="KAG2906118.1"/>
    <property type="molecule type" value="Genomic_DNA"/>
</dbReference>
<feature type="compositionally biased region" description="Basic and acidic residues" evidence="1">
    <location>
        <begin position="230"/>
        <end position="240"/>
    </location>
</feature>
<accession>A0A329RP27</accession>
<reference evidence="7" key="3">
    <citation type="submission" date="2021-01" db="EMBL/GenBank/DDBJ databases">
        <title>Phytophthora aleatoria, a newly-described species from Pinus radiata is distinct from Phytophthora cactorum isolates based on comparative genomics.</title>
        <authorList>
            <person name="Mcdougal R."/>
            <person name="Panda P."/>
            <person name="Williams N."/>
            <person name="Studholme D.J."/>
        </authorList>
    </citation>
    <scope>NUCLEOTIDE SEQUENCE</scope>
    <source>
        <strain evidence="7">NZFS 3830</strain>
    </source>
</reference>
<protein>
    <submittedName>
        <fullName evidence="8">Uncharacterized protein</fullName>
    </submittedName>
</protein>
<evidence type="ECO:0000313" key="7">
    <source>
        <dbReference type="EMBL" id="KAG6956401.1"/>
    </source>
</evidence>
<dbReference type="AlphaFoldDB" id="A0A329RP27"/>
<dbReference type="EMBL" id="RCMK01000553">
    <property type="protein sequence ID" value="KAG2922338.1"/>
    <property type="molecule type" value="Genomic_DNA"/>
</dbReference>
<feature type="compositionally biased region" description="Basic and acidic residues" evidence="1">
    <location>
        <begin position="195"/>
        <end position="204"/>
    </location>
</feature>
<dbReference type="EMBL" id="JAENGZ010000608">
    <property type="protein sequence ID" value="KAG6956401.1"/>
    <property type="molecule type" value="Genomic_DNA"/>
</dbReference>
<dbReference type="EMBL" id="RCMG01000595">
    <property type="protein sequence ID" value="KAG2851626.1"/>
    <property type="molecule type" value="Genomic_DNA"/>
</dbReference>
<comment type="caution">
    <text evidence="8">The sequence shown here is derived from an EMBL/GenBank/DDBJ whole genome shotgun (WGS) entry which is preliminary data.</text>
</comment>
<keyword evidence="9" id="KW-1185">Reference proteome</keyword>
<evidence type="ECO:0000256" key="1">
    <source>
        <dbReference type="SAM" id="MobiDB-lite"/>
    </source>
</evidence>
<dbReference type="VEuPathDB" id="FungiDB:PC110_g17164"/>
<dbReference type="Proteomes" id="UP000736787">
    <property type="component" value="Unassembled WGS sequence"/>
</dbReference>
<dbReference type="Proteomes" id="UP000774804">
    <property type="component" value="Unassembled WGS sequence"/>
</dbReference>
<name>A0A329RP27_9STRA</name>
<evidence type="ECO:0000313" key="3">
    <source>
        <dbReference type="EMBL" id="KAG2906118.1"/>
    </source>
</evidence>
<dbReference type="EMBL" id="MJFZ01000651">
    <property type="protein sequence ID" value="RAW26427.1"/>
    <property type="molecule type" value="Genomic_DNA"/>
</dbReference>
<gene>
    <name evidence="7" type="ORF">JG687_00010613</name>
    <name evidence="8" type="ORF">PC110_g17164</name>
    <name evidence="2" type="ORF">PC113_g15742</name>
    <name evidence="3" type="ORF">PC115_g14369</name>
    <name evidence="4" type="ORF">PC117_g16008</name>
    <name evidence="5" type="ORF">PC118_g15921</name>
    <name evidence="6" type="ORF">PC129_g13738</name>
</gene>
<reference evidence="8 9" key="1">
    <citation type="submission" date="2018-01" db="EMBL/GenBank/DDBJ databases">
        <title>Draft genome of the strawberry crown rot pathogen Phytophthora cactorum.</title>
        <authorList>
            <person name="Armitage A.D."/>
            <person name="Lysoe E."/>
            <person name="Nellist C.F."/>
            <person name="Harrison R.J."/>
            <person name="Brurberg M.B."/>
        </authorList>
    </citation>
    <scope>NUCLEOTIDE SEQUENCE [LARGE SCALE GENOMIC DNA]</scope>
    <source>
        <strain evidence="8 9">10300</strain>
    </source>
</reference>
<evidence type="ECO:0000313" key="9">
    <source>
        <dbReference type="Proteomes" id="UP000251314"/>
    </source>
</evidence>